<dbReference type="PANTHER" id="PTHR28620:SF1">
    <property type="entry name" value="CENP-V_GFA DOMAIN-CONTAINING PROTEIN"/>
    <property type="match status" value="1"/>
</dbReference>
<name>A0ABT0SG78_9GAMM</name>
<evidence type="ECO:0000256" key="1">
    <source>
        <dbReference type="ARBA" id="ARBA00005495"/>
    </source>
</evidence>
<gene>
    <name evidence="5" type="ORF">K5L01_06600</name>
</gene>
<keyword evidence="3" id="KW-0862">Zinc</keyword>
<dbReference type="InterPro" id="IPR006913">
    <property type="entry name" value="CENP-V/GFA"/>
</dbReference>
<comment type="similarity">
    <text evidence="1">Belongs to the Gfa family.</text>
</comment>
<accession>A0ABT0SG78</accession>
<sequence length="118" mass="12758">MHYEGSCHCGRIAFTFASEGPVTMAVSCNCSLCRRRGALLWFGPRSGFELQGEQDALASYRFNSGHIEHRHCRHCGVAPFSEALDPATGEPAVAVNLRCVPALDLDTLAITAYDGASR</sequence>
<protein>
    <submittedName>
        <fullName evidence="5">GFA family protein</fullName>
    </submittedName>
</protein>
<dbReference type="Pfam" id="PF04828">
    <property type="entry name" value="GFA"/>
    <property type="match status" value="1"/>
</dbReference>
<evidence type="ECO:0000256" key="2">
    <source>
        <dbReference type="ARBA" id="ARBA00022723"/>
    </source>
</evidence>
<organism evidence="5 6">
    <name type="scientific">Stenotrophomonas mori</name>
    <dbReference type="NCBI Taxonomy" id="2871096"/>
    <lineage>
        <taxon>Bacteria</taxon>
        <taxon>Pseudomonadati</taxon>
        <taxon>Pseudomonadota</taxon>
        <taxon>Gammaproteobacteria</taxon>
        <taxon>Lysobacterales</taxon>
        <taxon>Lysobacteraceae</taxon>
        <taxon>Stenotrophomonas</taxon>
    </lineage>
</organism>
<dbReference type="InterPro" id="IPR011057">
    <property type="entry name" value="Mss4-like_sf"/>
</dbReference>
<evidence type="ECO:0000256" key="3">
    <source>
        <dbReference type="ARBA" id="ARBA00022833"/>
    </source>
</evidence>
<evidence type="ECO:0000259" key="4">
    <source>
        <dbReference type="PROSITE" id="PS51891"/>
    </source>
</evidence>
<dbReference type="Gene3D" id="2.170.150.70">
    <property type="match status" value="1"/>
</dbReference>
<reference evidence="5 6" key="1">
    <citation type="submission" date="2021-08" db="EMBL/GenBank/DDBJ databases">
        <title>Novel members of of the genus Stenotrophomonas from differernt environment.</title>
        <authorList>
            <person name="Deng Y."/>
        </authorList>
    </citation>
    <scope>NUCLEOTIDE SEQUENCE [LARGE SCALE GENOMIC DNA]</scope>
    <source>
        <strain evidence="5 6">CPCC 101365</strain>
    </source>
</reference>
<dbReference type="RefSeq" id="WP_250063045.1">
    <property type="nucleotide sequence ID" value="NZ_JAIKTS010000001.1"/>
</dbReference>
<feature type="domain" description="CENP-V/GFA" evidence="4">
    <location>
        <begin position="3"/>
        <end position="114"/>
    </location>
</feature>
<dbReference type="Proteomes" id="UP001431235">
    <property type="component" value="Unassembled WGS sequence"/>
</dbReference>
<keyword evidence="2" id="KW-0479">Metal-binding</keyword>
<dbReference type="PROSITE" id="PS51891">
    <property type="entry name" value="CENP_V_GFA"/>
    <property type="match status" value="1"/>
</dbReference>
<proteinExistence type="inferred from homology"/>
<evidence type="ECO:0000313" key="6">
    <source>
        <dbReference type="Proteomes" id="UP001431235"/>
    </source>
</evidence>
<dbReference type="InterPro" id="IPR052355">
    <property type="entry name" value="CENP-V-like"/>
</dbReference>
<dbReference type="SUPFAM" id="SSF51316">
    <property type="entry name" value="Mss4-like"/>
    <property type="match status" value="1"/>
</dbReference>
<keyword evidence="6" id="KW-1185">Reference proteome</keyword>
<dbReference type="PANTHER" id="PTHR28620">
    <property type="entry name" value="CENTROMERE PROTEIN V"/>
    <property type="match status" value="1"/>
</dbReference>
<comment type="caution">
    <text evidence="5">The sequence shown here is derived from an EMBL/GenBank/DDBJ whole genome shotgun (WGS) entry which is preliminary data.</text>
</comment>
<evidence type="ECO:0000313" key="5">
    <source>
        <dbReference type="EMBL" id="MCL7714318.1"/>
    </source>
</evidence>
<dbReference type="EMBL" id="JAIKTS010000001">
    <property type="protein sequence ID" value="MCL7714318.1"/>
    <property type="molecule type" value="Genomic_DNA"/>
</dbReference>